<gene>
    <name evidence="3" type="ORF">C0Q70_21441</name>
</gene>
<sequence length="361" mass="40315">MRYVFVFFNLGNCLSMMVTAVTLQLLYAFTAAMYILARWNMSRSFLELLKHLQAFEATYGMTIDYGKVRKVIVSRFVFFISFLFAFTFGFITTALTFFPSLKIHLSPFQNVDGGALYGILIVHALFLYLAGAFVFFQQALLGLMTYILKEEFRGVSNSLRDLLSCHPEPSDRKASQNAIQVITIQVAESTFQDCSTTLKDSTTLANRKVGGNFLTHPHSSNDHQDGGDNLPKNNGDGFTSRSARVPEAAAATSSGTPDPKTMEEMFDEAVYKHRTLCQIVEHTNTCLRHILGFSFLATLPVVFLTLYTFINGGIDLGNLLFNVYSFFSAITFEAIGVRVGTPPQSAQKREDIHTLVRDVVK</sequence>
<comment type="caution">
    <text evidence="3">The sequence shown here is derived from an EMBL/GenBank/DDBJ whole genome shotgun (WGS) entry which is preliminary data.</text>
</comment>
<dbReference type="AlphaFoldDB" id="A0A2T7NCI3"/>
<keyword evidence="4" id="KW-1185">Reference proteome</keyword>
<proteinExistence type="predicted"/>
<protein>
    <submittedName>
        <fullName evidence="3">Uncharacterized protein</fullName>
    </submittedName>
</protein>
<keyword evidence="2" id="KW-1133">Transmembrane helix</keyword>
<evidence type="ECO:0000313" key="3">
    <source>
        <dbReference type="EMBL" id="PVD18884.1"/>
    </source>
</evidence>
<feature type="transmembrane region" description="Helical" evidence="2">
    <location>
        <begin position="76"/>
        <end position="95"/>
    </location>
</feature>
<evidence type="ECO:0000256" key="2">
    <source>
        <dbReference type="SAM" id="Phobius"/>
    </source>
</evidence>
<organism evidence="3 4">
    <name type="scientific">Pomacea canaliculata</name>
    <name type="common">Golden apple snail</name>
    <dbReference type="NCBI Taxonomy" id="400727"/>
    <lineage>
        <taxon>Eukaryota</taxon>
        <taxon>Metazoa</taxon>
        <taxon>Spiralia</taxon>
        <taxon>Lophotrochozoa</taxon>
        <taxon>Mollusca</taxon>
        <taxon>Gastropoda</taxon>
        <taxon>Caenogastropoda</taxon>
        <taxon>Architaenioglossa</taxon>
        <taxon>Ampullarioidea</taxon>
        <taxon>Ampullariidae</taxon>
        <taxon>Pomacea</taxon>
    </lineage>
</organism>
<dbReference type="Proteomes" id="UP000245119">
    <property type="component" value="Linkage Group LG14"/>
</dbReference>
<feature type="transmembrane region" description="Helical" evidence="2">
    <location>
        <begin position="6"/>
        <end position="36"/>
    </location>
</feature>
<name>A0A2T7NCI3_POMCA</name>
<feature type="region of interest" description="Disordered" evidence="1">
    <location>
        <begin position="215"/>
        <end position="261"/>
    </location>
</feature>
<dbReference type="OrthoDB" id="6120369at2759"/>
<reference evidence="3 4" key="1">
    <citation type="submission" date="2018-04" db="EMBL/GenBank/DDBJ databases">
        <title>The genome of golden apple snail Pomacea canaliculata provides insight into stress tolerance and invasive adaptation.</title>
        <authorList>
            <person name="Liu C."/>
            <person name="Liu B."/>
            <person name="Ren Y."/>
            <person name="Zhang Y."/>
            <person name="Wang H."/>
            <person name="Li S."/>
            <person name="Jiang F."/>
            <person name="Yin L."/>
            <person name="Zhang G."/>
            <person name="Qian W."/>
            <person name="Fan W."/>
        </authorList>
    </citation>
    <scope>NUCLEOTIDE SEQUENCE [LARGE SCALE GENOMIC DNA]</scope>
    <source>
        <strain evidence="3">SZHN2017</strain>
        <tissue evidence="3">Muscle</tissue>
    </source>
</reference>
<feature type="transmembrane region" description="Helical" evidence="2">
    <location>
        <begin position="290"/>
        <end position="310"/>
    </location>
</feature>
<feature type="transmembrane region" description="Helical" evidence="2">
    <location>
        <begin position="316"/>
        <end position="339"/>
    </location>
</feature>
<evidence type="ECO:0000256" key="1">
    <source>
        <dbReference type="SAM" id="MobiDB-lite"/>
    </source>
</evidence>
<evidence type="ECO:0000313" key="4">
    <source>
        <dbReference type="Proteomes" id="UP000245119"/>
    </source>
</evidence>
<accession>A0A2T7NCI3</accession>
<keyword evidence="2" id="KW-0812">Transmembrane</keyword>
<keyword evidence="2" id="KW-0472">Membrane</keyword>
<dbReference type="EMBL" id="PZQS01000014">
    <property type="protein sequence ID" value="PVD18884.1"/>
    <property type="molecule type" value="Genomic_DNA"/>
</dbReference>
<feature type="transmembrane region" description="Helical" evidence="2">
    <location>
        <begin position="115"/>
        <end position="136"/>
    </location>
</feature>